<evidence type="ECO:0000256" key="1">
    <source>
        <dbReference type="SAM" id="MobiDB-lite"/>
    </source>
</evidence>
<dbReference type="InterPro" id="IPR029063">
    <property type="entry name" value="SAM-dependent_MTases_sf"/>
</dbReference>
<dbReference type="OrthoDB" id="417125at2759"/>
<dbReference type="GO" id="GO:0032259">
    <property type="term" value="P:methylation"/>
    <property type="evidence" value="ECO:0007669"/>
    <property type="project" value="InterPro"/>
</dbReference>
<dbReference type="AlphaFoldDB" id="A0A8E2ATH6"/>
<dbReference type="Gene3D" id="3.40.50.150">
    <property type="entry name" value="Vaccinia Virus protein VP39"/>
    <property type="match status" value="1"/>
</dbReference>
<evidence type="ECO:0000313" key="4">
    <source>
        <dbReference type="Proteomes" id="UP000250043"/>
    </source>
</evidence>
<feature type="domain" description="Ribosomal RNA methyltransferase FtsJ" evidence="2">
    <location>
        <begin position="107"/>
        <end position="285"/>
    </location>
</feature>
<evidence type="ECO:0000259" key="2">
    <source>
        <dbReference type="Pfam" id="PF01728"/>
    </source>
</evidence>
<feature type="compositionally biased region" description="Acidic residues" evidence="1">
    <location>
        <begin position="325"/>
        <end position="338"/>
    </location>
</feature>
<dbReference type="Pfam" id="PF01728">
    <property type="entry name" value="FtsJ"/>
    <property type="match status" value="1"/>
</dbReference>
<sequence length="396" mass="43971">MVDSQPPIKTIADVDAFIEKGPVPTHATVSLNPLELRFLERSRIQGKLLYLKCLFREHPAVEQHFTAIRECQLHAAPSAGRVHLRSYEHAFGELDRTCGGCFGGGKIRTFLDLGCSPGGFSSWILKHNRSATGVGITLPDADAKWAMPDDMISMPDRYRVQFDDLNNLTMCAITEGREPLIDQTNQASSAPTHGGFDLVIAGAFPTLSGRISWFVRARLFFSQLLIVLSNLAQGGSCVVCINAKPFLWIVDAIGMLRRYFTDIGASKAGKLHSVRTSCYLVCRNFGASEEELQLCTSWLHDVLRRLDGMSETPADAPDTGSPHTEEDDRQDEEQDGESPEGSLPLFGGASMSEIFDMQHRFVLDLFEPIWALQYNSIRDRFAQVLEEDSLGTLMRL</sequence>
<keyword evidence="4" id="KW-1185">Reference proteome</keyword>
<dbReference type="InterPro" id="IPR002877">
    <property type="entry name" value="RNA_MeTrfase_FtsJ_dom"/>
</dbReference>
<reference evidence="3 4" key="1">
    <citation type="submission" date="2016-07" db="EMBL/GenBank/DDBJ databases">
        <title>Draft genome of the white-rot fungus Obba rivulosa 3A-2.</title>
        <authorList>
            <consortium name="DOE Joint Genome Institute"/>
            <person name="Miettinen O."/>
            <person name="Riley R."/>
            <person name="Acob R."/>
            <person name="Barry K."/>
            <person name="Cullen D."/>
            <person name="De Vries R."/>
            <person name="Hainaut M."/>
            <person name="Hatakka A."/>
            <person name="Henrissat B."/>
            <person name="Hilden K."/>
            <person name="Kuo R."/>
            <person name="Labutti K."/>
            <person name="Lipzen A."/>
            <person name="Makela M.R."/>
            <person name="Sandor L."/>
            <person name="Spatafora J.W."/>
            <person name="Grigoriev I.V."/>
            <person name="Hibbett D.S."/>
        </authorList>
    </citation>
    <scope>NUCLEOTIDE SEQUENCE [LARGE SCALE GENOMIC DNA]</scope>
    <source>
        <strain evidence="3 4">3A-2</strain>
    </source>
</reference>
<dbReference type="EMBL" id="KV722463">
    <property type="protein sequence ID" value="OCH88070.1"/>
    <property type="molecule type" value="Genomic_DNA"/>
</dbReference>
<dbReference type="GO" id="GO:0008168">
    <property type="term" value="F:methyltransferase activity"/>
    <property type="evidence" value="ECO:0007669"/>
    <property type="project" value="InterPro"/>
</dbReference>
<name>A0A8E2ATH6_9APHY</name>
<accession>A0A8E2ATH6</accession>
<feature type="region of interest" description="Disordered" evidence="1">
    <location>
        <begin position="310"/>
        <end position="343"/>
    </location>
</feature>
<evidence type="ECO:0000313" key="3">
    <source>
        <dbReference type="EMBL" id="OCH88070.1"/>
    </source>
</evidence>
<protein>
    <recommendedName>
        <fullName evidence="2">Ribosomal RNA methyltransferase FtsJ domain-containing protein</fullName>
    </recommendedName>
</protein>
<dbReference type="Proteomes" id="UP000250043">
    <property type="component" value="Unassembled WGS sequence"/>
</dbReference>
<gene>
    <name evidence="3" type="ORF">OBBRIDRAFT_735136</name>
</gene>
<proteinExistence type="predicted"/>
<dbReference type="SUPFAM" id="SSF53335">
    <property type="entry name" value="S-adenosyl-L-methionine-dependent methyltransferases"/>
    <property type="match status" value="1"/>
</dbReference>
<organism evidence="3 4">
    <name type="scientific">Obba rivulosa</name>
    <dbReference type="NCBI Taxonomy" id="1052685"/>
    <lineage>
        <taxon>Eukaryota</taxon>
        <taxon>Fungi</taxon>
        <taxon>Dikarya</taxon>
        <taxon>Basidiomycota</taxon>
        <taxon>Agaricomycotina</taxon>
        <taxon>Agaricomycetes</taxon>
        <taxon>Polyporales</taxon>
        <taxon>Gelatoporiaceae</taxon>
        <taxon>Obba</taxon>
    </lineage>
</organism>